<protein>
    <submittedName>
        <fullName evidence="5">Putative transcriptional regulator</fullName>
    </submittedName>
</protein>
<dbReference type="SMART" id="SM00530">
    <property type="entry name" value="HTH_XRE"/>
    <property type="match status" value="1"/>
</dbReference>
<keyword evidence="6" id="KW-1185">Reference proteome</keyword>
<name>D6YV72_WADCW</name>
<proteinExistence type="predicted"/>
<feature type="domain" description="HTH cro/C1-type" evidence="4">
    <location>
        <begin position="18"/>
        <end position="72"/>
    </location>
</feature>
<evidence type="ECO:0000259" key="4">
    <source>
        <dbReference type="PROSITE" id="PS50943"/>
    </source>
</evidence>
<dbReference type="AlphaFoldDB" id="D6YV72"/>
<keyword evidence="2" id="KW-0238">DNA-binding</keyword>
<evidence type="ECO:0000256" key="3">
    <source>
        <dbReference type="ARBA" id="ARBA00023163"/>
    </source>
</evidence>
<dbReference type="GO" id="GO:0005829">
    <property type="term" value="C:cytosol"/>
    <property type="evidence" value="ECO:0007669"/>
    <property type="project" value="TreeGrafter"/>
</dbReference>
<evidence type="ECO:0000256" key="1">
    <source>
        <dbReference type="ARBA" id="ARBA00023015"/>
    </source>
</evidence>
<dbReference type="CDD" id="cd00093">
    <property type="entry name" value="HTH_XRE"/>
    <property type="match status" value="1"/>
</dbReference>
<dbReference type="Proteomes" id="UP000001505">
    <property type="component" value="Chromosome"/>
</dbReference>
<reference evidence="5 6" key="1">
    <citation type="journal article" date="2010" name="PLoS ONE">
        <title>The Waddlia genome: a window into chlamydial biology.</title>
        <authorList>
            <person name="Bertelli C."/>
            <person name="Collyn F."/>
            <person name="Croxatto A."/>
            <person name="Ruckert C."/>
            <person name="Polkinghorne A."/>
            <person name="Kebbi-Beghdadi C."/>
            <person name="Goesmann A."/>
            <person name="Vaughan L."/>
            <person name="Greub G."/>
        </authorList>
    </citation>
    <scope>NUCLEOTIDE SEQUENCE [LARGE SCALE GENOMIC DNA]</scope>
    <source>
        <strain evidence="6">ATCC VR-1470 / WSU 86-1044</strain>
    </source>
</reference>
<evidence type="ECO:0000256" key="2">
    <source>
        <dbReference type="ARBA" id="ARBA00023125"/>
    </source>
</evidence>
<dbReference type="OrthoDB" id="9814553at2"/>
<dbReference type="HOGENOM" id="CLU_066192_29_4_0"/>
<dbReference type="PANTHER" id="PTHR46797:SF23">
    <property type="entry name" value="HTH-TYPE TRANSCRIPTIONAL REGULATOR SUTR"/>
    <property type="match status" value="1"/>
</dbReference>
<dbReference type="GO" id="GO:0003700">
    <property type="term" value="F:DNA-binding transcription factor activity"/>
    <property type="evidence" value="ECO:0007669"/>
    <property type="project" value="TreeGrafter"/>
</dbReference>
<dbReference type="Pfam" id="PF01381">
    <property type="entry name" value="HTH_3"/>
    <property type="match status" value="1"/>
</dbReference>
<keyword evidence="3" id="KW-0804">Transcription</keyword>
<evidence type="ECO:0000313" key="5">
    <source>
        <dbReference type="EMBL" id="ADI38033.1"/>
    </source>
</evidence>
<dbReference type="eggNOG" id="COG1396">
    <property type="taxonomic scope" value="Bacteria"/>
</dbReference>
<organism evidence="5 6">
    <name type="scientific">Waddlia chondrophila (strain ATCC VR-1470 / WSU 86-1044)</name>
    <dbReference type="NCBI Taxonomy" id="716544"/>
    <lineage>
        <taxon>Bacteria</taxon>
        <taxon>Pseudomonadati</taxon>
        <taxon>Chlamydiota</taxon>
        <taxon>Chlamydiia</taxon>
        <taxon>Parachlamydiales</taxon>
        <taxon>Waddliaceae</taxon>
        <taxon>Waddlia</taxon>
    </lineage>
</organism>
<dbReference type="GO" id="GO:0003677">
    <property type="term" value="F:DNA binding"/>
    <property type="evidence" value="ECO:0007669"/>
    <property type="project" value="UniProtKB-KW"/>
</dbReference>
<dbReference type="PROSITE" id="PS50943">
    <property type="entry name" value="HTH_CROC1"/>
    <property type="match status" value="1"/>
</dbReference>
<dbReference type="KEGG" id="wch:wcw_0665"/>
<dbReference type="PANTHER" id="PTHR46797">
    <property type="entry name" value="HTH-TYPE TRANSCRIPTIONAL REGULATOR"/>
    <property type="match status" value="1"/>
</dbReference>
<dbReference type="SUPFAM" id="SSF47413">
    <property type="entry name" value="lambda repressor-like DNA-binding domains"/>
    <property type="match status" value="1"/>
</dbReference>
<dbReference type="InterPro" id="IPR001387">
    <property type="entry name" value="Cro/C1-type_HTH"/>
</dbReference>
<keyword evidence="1" id="KW-0805">Transcription regulation</keyword>
<evidence type="ECO:0000313" key="6">
    <source>
        <dbReference type="Proteomes" id="UP000001505"/>
    </source>
</evidence>
<dbReference type="EMBL" id="CP001928">
    <property type="protein sequence ID" value="ADI38033.1"/>
    <property type="molecule type" value="Genomic_DNA"/>
</dbReference>
<sequence>MTLKKKKDPILVDFAAKVRNMRHSIPLTQEQLAERAGFHVNYIGGIERAERNPSLTSLCSLSKALGCPLKELLPKI</sequence>
<accession>D6YV72</accession>
<dbReference type="InterPro" id="IPR050807">
    <property type="entry name" value="TransReg_Diox_bact_type"/>
</dbReference>
<dbReference type="STRING" id="716544.wcw_0665"/>
<dbReference type="InterPro" id="IPR010982">
    <property type="entry name" value="Lambda_DNA-bd_dom_sf"/>
</dbReference>
<gene>
    <name evidence="5" type="ordered locus">wcw_0665</name>
</gene>
<dbReference type="Gene3D" id="1.10.260.40">
    <property type="entry name" value="lambda repressor-like DNA-binding domains"/>
    <property type="match status" value="1"/>
</dbReference>